<dbReference type="PaxDb" id="29760-VIT_13s0067g00820.t01"/>
<reference evidence="2" key="1">
    <citation type="journal article" date="2007" name="Nature">
        <title>The grapevine genome sequence suggests ancestral hexaploidization in major angiosperm phyla.</title>
        <authorList>
            <consortium name="The French-Italian Public Consortium for Grapevine Genome Characterization."/>
            <person name="Jaillon O."/>
            <person name="Aury J.-M."/>
            <person name="Noel B."/>
            <person name="Policriti A."/>
            <person name="Clepet C."/>
            <person name="Casagrande A."/>
            <person name="Choisne N."/>
            <person name="Aubourg S."/>
            <person name="Vitulo N."/>
            <person name="Jubin C."/>
            <person name="Vezzi A."/>
            <person name="Legeai F."/>
            <person name="Hugueney P."/>
            <person name="Dasilva C."/>
            <person name="Horner D."/>
            <person name="Mica E."/>
            <person name="Jublot D."/>
            <person name="Poulain J."/>
            <person name="Bruyere C."/>
            <person name="Billault A."/>
            <person name="Segurens B."/>
            <person name="Gouyvenoux M."/>
            <person name="Ugarte E."/>
            <person name="Cattonaro F."/>
            <person name="Anthouard V."/>
            <person name="Vico V."/>
            <person name="Del Fabbro C."/>
            <person name="Alaux M."/>
            <person name="Di Gaspero G."/>
            <person name="Dumas V."/>
            <person name="Felice N."/>
            <person name="Paillard S."/>
            <person name="Juman I."/>
            <person name="Moroldo M."/>
            <person name="Scalabrin S."/>
            <person name="Canaguier A."/>
            <person name="Le Clainche I."/>
            <person name="Malacrida G."/>
            <person name="Durand E."/>
            <person name="Pesole G."/>
            <person name="Laucou V."/>
            <person name="Chatelet P."/>
            <person name="Merdinoglu D."/>
            <person name="Delledonne M."/>
            <person name="Pezzotti M."/>
            <person name="Lecharny A."/>
            <person name="Scarpelli C."/>
            <person name="Artiguenave F."/>
            <person name="Pe M.E."/>
            <person name="Valle G."/>
            <person name="Morgante M."/>
            <person name="Caboche M."/>
            <person name="Adam-Blondon A.-F."/>
            <person name="Weissenbach J."/>
            <person name="Quetier F."/>
            <person name="Wincker P."/>
        </authorList>
    </citation>
    <scope>NUCLEOTIDE SEQUENCE [LARGE SCALE GENOMIC DNA]</scope>
    <source>
        <strain evidence="2">cv. Pinot noir / PN40024</strain>
    </source>
</reference>
<dbReference type="Proteomes" id="UP000009183">
    <property type="component" value="Chromosome 13, unordered"/>
</dbReference>
<keyword evidence="2" id="KW-1185">Reference proteome</keyword>
<dbReference type="HOGENOM" id="CLU_1931358_0_0_1"/>
<dbReference type="AlphaFoldDB" id="D7UCZ7"/>
<evidence type="ECO:0000313" key="2">
    <source>
        <dbReference type="Proteomes" id="UP000009183"/>
    </source>
</evidence>
<organism evidence="1 2">
    <name type="scientific">Vitis vinifera</name>
    <name type="common">Grape</name>
    <dbReference type="NCBI Taxonomy" id="29760"/>
    <lineage>
        <taxon>Eukaryota</taxon>
        <taxon>Viridiplantae</taxon>
        <taxon>Streptophyta</taxon>
        <taxon>Embryophyta</taxon>
        <taxon>Tracheophyta</taxon>
        <taxon>Spermatophyta</taxon>
        <taxon>Magnoliopsida</taxon>
        <taxon>eudicotyledons</taxon>
        <taxon>Gunneridae</taxon>
        <taxon>Pentapetalae</taxon>
        <taxon>rosids</taxon>
        <taxon>Vitales</taxon>
        <taxon>Vitaceae</taxon>
        <taxon>Viteae</taxon>
        <taxon>Vitis</taxon>
    </lineage>
</organism>
<evidence type="ECO:0000313" key="1">
    <source>
        <dbReference type="EMBL" id="CBI40612.3"/>
    </source>
</evidence>
<protein>
    <submittedName>
        <fullName evidence="1">Uncharacterized protein</fullName>
    </submittedName>
</protein>
<sequence>MVNRFDKFFFRWFVEAACERLCFGHFWWGFPELKGKEKGVKKDLEEKKKRNFCLIWKKEKEIVITGFAWILQKENQSHLKLRNTSQRVVLSRYVSNYSQNSCLYSIPHSGCFGIFNVLLIGVDEKGHKLLG</sequence>
<dbReference type="InParanoid" id="D7UCZ7"/>
<gene>
    <name evidence="1" type="ordered locus">VIT_13s0067g00820</name>
</gene>
<name>D7UCZ7_VITVI</name>
<proteinExistence type="predicted"/>
<dbReference type="EMBL" id="FN596756">
    <property type="protein sequence ID" value="CBI40612.3"/>
    <property type="molecule type" value="Genomic_DNA"/>
</dbReference>
<accession>D7UCZ7</accession>